<reference evidence="1" key="1">
    <citation type="journal article" date="2023" name="Plant J.">
        <title>Genome sequences and population genomics provide insights into the demographic history, inbreeding, and mutation load of two 'living fossil' tree species of Dipteronia.</title>
        <authorList>
            <person name="Feng Y."/>
            <person name="Comes H.P."/>
            <person name="Chen J."/>
            <person name="Zhu S."/>
            <person name="Lu R."/>
            <person name="Zhang X."/>
            <person name="Li P."/>
            <person name="Qiu J."/>
            <person name="Olsen K.M."/>
            <person name="Qiu Y."/>
        </authorList>
    </citation>
    <scope>NUCLEOTIDE SEQUENCE</scope>
    <source>
        <strain evidence="1">KIB01</strain>
    </source>
</reference>
<sequence length="96" mass="10803">MSAGAGYRNSCCNSQGTATNATAVSANVIVDERQMNALFLDVIQVNESYGLRFAREFAILMKQLLYFDRYTRLLAPQDEHVKGPEDFHSLKSKKQL</sequence>
<gene>
    <name evidence="1" type="ORF">Ddye_024495</name>
</gene>
<name>A0AAD9TVF5_9ROSI</name>
<dbReference type="EMBL" id="JANJYI010000007">
    <property type="protein sequence ID" value="KAK2642732.1"/>
    <property type="molecule type" value="Genomic_DNA"/>
</dbReference>
<keyword evidence="2" id="KW-1185">Reference proteome</keyword>
<proteinExistence type="predicted"/>
<accession>A0AAD9TVF5</accession>
<comment type="caution">
    <text evidence="1">The sequence shown here is derived from an EMBL/GenBank/DDBJ whole genome shotgun (WGS) entry which is preliminary data.</text>
</comment>
<evidence type="ECO:0000313" key="2">
    <source>
        <dbReference type="Proteomes" id="UP001280121"/>
    </source>
</evidence>
<organism evidence="1 2">
    <name type="scientific">Dipteronia dyeriana</name>
    <dbReference type="NCBI Taxonomy" id="168575"/>
    <lineage>
        <taxon>Eukaryota</taxon>
        <taxon>Viridiplantae</taxon>
        <taxon>Streptophyta</taxon>
        <taxon>Embryophyta</taxon>
        <taxon>Tracheophyta</taxon>
        <taxon>Spermatophyta</taxon>
        <taxon>Magnoliopsida</taxon>
        <taxon>eudicotyledons</taxon>
        <taxon>Gunneridae</taxon>
        <taxon>Pentapetalae</taxon>
        <taxon>rosids</taxon>
        <taxon>malvids</taxon>
        <taxon>Sapindales</taxon>
        <taxon>Sapindaceae</taxon>
        <taxon>Hippocastanoideae</taxon>
        <taxon>Acereae</taxon>
        <taxon>Dipteronia</taxon>
    </lineage>
</organism>
<protein>
    <submittedName>
        <fullName evidence="1">Uncharacterized protein</fullName>
    </submittedName>
</protein>
<dbReference type="AlphaFoldDB" id="A0AAD9TVF5"/>
<evidence type="ECO:0000313" key="1">
    <source>
        <dbReference type="EMBL" id="KAK2642732.1"/>
    </source>
</evidence>
<dbReference type="Proteomes" id="UP001280121">
    <property type="component" value="Unassembled WGS sequence"/>
</dbReference>